<dbReference type="Pfam" id="PF02136">
    <property type="entry name" value="NTF2"/>
    <property type="match status" value="1"/>
</dbReference>
<dbReference type="InterPro" id="IPR002075">
    <property type="entry name" value="NTF2_dom"/>
</dbReference>
<organism evidence="3">
    <name type="scientific">Pectinophora gossypiella</name>
    <name type="common">Cotton pink bollworm</name>
    <name type="synonym">Depressaria gossypiella</name>
    <dbReference type="NCBI Taxonomy" id="13191"/>
    <lineage>
        <taxon>Eukaryota</taxon>
        <taxon>Metazoa</taxon>
        <taxon>Ecdysozoa</taxon>
        <taxon>Arthropoda</taxon>
        <taxon>Hexapoda</taxon>
        <taxon>Insecta</taxon>
        <taxon>Pterygota</taxon>
        <taxon>Neoptera</taxon>
        <taxon>Endopterygota</taxon>
        <taxon>Lepidoptera</taxon>
        <taxon>Glossata</taxon>
        <taxon>Ditrysia</taxon>
        <taxon>Gelechioidea</taxon>
        <taxon>Gelechiidae</taxon>
        <taxon>Apatetrinae</taxon>
        <taxon>Pectinophora</taxon>
    </lineage>
</organism>
<protein>
    <recommendedName>
        <fullName evidence="2">Nuclear transport factor 2 domain-containing protein</fullName>
    </recommendedName>
</protein>
<gene>
    <name evidence="3" type="ORF">g.11107</name>
</gene>
<feature type="region of interest" description="Disordered" evidence="1">
    <location>
        <begin position="1"/>
        <end position="32"/>
    </location>
</feature>
<dbReference type="EMBL" id="GDQN01005085">
    <property type="protein sequence ID" value="JAT85969.1"/>
    <property type="molecule type" value="Transcribed_RNA"/>
</dbReference>
<dbReference type="InterPro" id="IPR032710">
    <property type="entry name" value="NTF2-like_dom_sf"/>
</dbReference>
<dbReference type="AlphaFoldDB" id="A0A1E1WG66"/>
<name>A0A1E1WG66_PECGO</name>
<evidence type="ECO:0000313" key="3">
    <source>
        <dbReference type="EMBL" id="JAT85969.1"/>
    </source>
</evidence>
<feature type="domain" description="Nuclear transport factor 2" evidence="2">
    <location>
        <begin position="37"/>
        <end position="99"/>
    </location>
</feature>
<dbReference type="SUPFAM" id="SSF54427">
    <property type="entry name" value="NTF2-like"/>
    <property type="match status" value="1"/>
</dbReference>
<sequence length="113" mass="13461">MSSAPTTPHKHNTRINIKSLQEDNNNTNNKFTERQQARTFIQWYKRMIDHERQNLALYFSDDATLEWFGRTIKTRKKISTFLKHDMQCSSHDFTTIESIDKIPTRQDSLLRCV</sequence>
<reference evidence="3" key="1">
    <citation type="submission" date="2015-09" db="EMBL/GenBank/DDBJ databases">
        <title>De novo assembly of Pectinophora gossypiella (Pink Bollworm) gut transcriptome.</title>
        <authorList>
            <person name="Tassone E.E."/>
        </authorList>
    </citation>
    <scope>NUCLEOTIDE SEQUENCE</scope>
</reference>
<dbReference type="Gene3D" id="3.10.450.50">
    <property type="match status" value="1"/>
</dbReference>
<evidence type="ECO:0000256" key="1">
    <source>
        <dbReference type="SAM" id="MobiDB-lite"/>
    </source>
</evidence>
<proteinExistence type="predicted"/>
<feature type="compositionally biased region" description="Polar residues" evidence="1">
    <location>
        <begin position="14"/>
        <end position="30"/>
    </location>
</feature>
<evidence type="ECO:0000259" key="2">
    <source>
        <dbReference type="Pfam" id="PF02136"/>
    </source>
</evidence>
<accession>A0A1E1WG66</accession>
<dbReference type="OrthoDB" id="8195095at2759"/>